<dbReference type="GO" id="GO:0016887">
    <property type="term" value="F:ATP hydrolysis activity"/>
    <property type="evidence" value="ECO:0007669"/>
    <property type="project" value="InterPro"/>
</dbReference>
<comment type="caution">
    <text evidence="4">The sequence shown here is derived from an EMBL/GenBank/DDBJ whole genome shotgun (WGS) entry which is preliminary data.</text>
</comment>
<name>A0A939LQ73_9CELL</name>
<dbReference type="InterPro" id="IPR003439">
    <property type="entry name" value="ABC_transporter-like_ATP-bd"/>
</dbReference>
<dbReference type="PANTHER" id="PTHR43158:SF5">
    <property type="entry name" value="ABC TRANSPORTER, ATP-BINDING PROTEIN"/>
    <property type="match status" value="1"/>
</dbReference>
<dbReference type="Proteomes" id="UP000664209">
    <property type="component" value="Unassembled WGS sequence"/>
</dbReference>
<dbReference type="InterPro" id="IPR003593">
    <property type="entry name" value="AAA+_ATPase"/>
</dbReference>
<accession>A0A939LQ73</accession>
<evidence type="ECO:0000259" key="3">
    <source>
        <dbReference type="PROSITE" id="PS50893"/>
    </source>
</evidence>
<reference evidence="4" key="1">
    <citation type="submission" date="2021-03" db="EMBL/GenBank/DDBJ databases">
        <title>Actinotalea soli sp. nov., isolated from soil.</title>
        <authorList>
            <person name="Ping W."/>
            <person name="Zhang J."/>
        </authorList>
    </citation>
    <scope>NUCLEOTIDE SEQUENCE</scope>
    <source>
        <strain evidence="4">BY-33</strain>
    </source>
</reference>
<dbReference type="InterPro" id="IPR027417">
    <property type="entry name" value="P-loop_NTPase"/>
</dbReference>
<dbReference type="AlphaFoldDB" id="A0A939LQ73"/>
<proteinExistence type="predicted"/>
<feature type="domain" description="ABC transporter" evidence="3">
    <location>
        <begin position="5"/>
        <end position="230"/>
    </location>
</feature>
<evidence type="ECO:0000313" key="5">
    <source>
        <dbReference type="Proteomes" id="UP000664209"/>
    </source>
</evidence>
<dbReference type="Gene3D" id="3.40.50.300">
    <property type="entry name" value="P-loop containing nucleotide triphosphate hydrolases"/>
    <property type="match status" value="1"/>
</dbReference>
<dbReference type="SUPFAM" id="SSF52540">
    <property type="entry name" value="P-loop containing nucleoside triphosphate hydrolases"/>
    <property type="match status" value="1"/>
</dbReference>
<dbReference type="EMBL" id="JAGEMK010000003">
    <property type="protein sequence ID" value="MBO1751758.1"/>
    <property type="molecule type" value="Genomic_DNA"/>
</dbReference>
<evidence type="ECO:0000313" key="4">
    <source>
        <dbReference type="EMBL" id="MBO1751758.1"/>
    </source>
</evidence>
<organism evidence="4 5">
    <name type="scientific">Actinotalea soli</name>
    <dbReference type="NCBI Taxonomy" id="2819234"/>
    <lineage>
        <taxon>Bacteria</taxon>
        <taxon>Bacillati</taxon>
        <taxon>Actinomycetota</taxon>
        <taxon>Actinomycetes</taxon>
        <taxon>Micrococcales</taxon>
        <taxon>Cellulomonadaceae</taxon>
        <taxon>Actinotalea</taxon>
    </lineage>
</organism>
<gene>
    <name evidence="4" type="ORF">J4G33_08090</name>
</gene>
<keyword evidence="5" id="KW-1185">Reference proteome</keyword>
<dbReference type="PROSITE" id="PS50893">
    <property type="entry name" value="ABC_TRANSPORTER_2"/>
    <property type="match status" value="1"/>
</dbReference>
<dbReference type="Pfam" id="PF00005">
    <property type="entry name" value="ABC_tran"/>
    <property type="match status" value="1"/>
</dbReference>
<dbReference type="CDD" id="cd03230">
    <property type="entry name" value="ABC_DR_subfamily_A"/>
    <property type="match status" value="1"/>
</dbReference>
<protein>
    <submittedName>
        <fullName evidence="4">ABC transporter ATP-binding protein</fullName>
    </submittedName>
</protein>
<evidence type="ECO:0000256" key="1">
    <source>
        <dbReference type="ARBA" id="ARBA00022741"/>
    </source>
</evidence>
<dbReference type="RefSeq" id="WP_208055426.1">
    <property type="nucleotide sequence ID" value="NZ_JAGEMK010000003.1"/>
</dbReference>
<evidence type="ECO:0000256" key="2">
    <source>
        <dbReference type="ARBA" id="ARBA00022840"/>
    </source>
</evidence>
<dbReference type="PANTHER" id="PTHR43158">
    <property type="entry name" value="SKFA PEPTIDE EXPORT ATP-BINDING PROTEIN SKFE"/>
    <property type="match status" value="1"/>
</dbReference>
<dbReference type="SMART" id="SM00382">
    <property type="entry name" value="AAA"/>
    <property type="match status" value="1"/>
</dbReference>
<sequence>MTNAIDMQAVTRRFGESTALDAVDVTVPEGSICGLLGRNGAGKTTMMSIIAGQDRPSSGRVEVLGQEPFENESVLAMLSFVRDNQRYPDDYRLHHVLRIAPDFAPHWSEEVAAELVDGFRIPARTPIKKFSRGQLSSVAIVLGLASRAPVTLLDEPYLGLDVTARALFHDMLLRDYAAHPRTIVLSTHLVQESEALFDRVVILDGGTVRVSSEAEDVRDLAFTLSGATDVVQGLTARSTVLSTHTVAGLMSATVWGALDDESRTTARDLGARVAPASLHELVAAIGEHRPEPADLALHEKKGVRA</sequence>
<dbReference type="GO" id="GO:0005524">
    <property type="term" value="F:ATP binding"/>
    <property type="evidence" value="ECO:0007669"/>
    <property type="project" value="UniProtKB-KW"/>
</dbReference>
<keyword evidence="1" id="KW-0547">Nucleotide-binding</keyword>
<keyword evidence="2 4" id="KW-0067">ATP-binding</keyword>